<organism evidence="2 3">
    <name type="scientific">Acinetobacter terrestris</name>
    <dbReference type="NCBI Taxonomy" id="2529843"/>
    <lineage>
        <taxon>Bacteria</taxon>
        <taxon>Pseudomonadati</taxon>
        <taxon>Pseudomonadota</taxon>
        <taxon>Gammaproteobacteria</taxon>
        <taxon>Moraxellales</taxon>
        <taxon>Moraxellaceae</taxon>
        <taxon>Acinetobacter</taxon>
        <taxon>Acinetobacter Taxon 24</taxon>
    </lineage>
</organism>
<protein>
    <submittedName>
        <fullName evidence="2">Uncharacterized protein</fullName>
    </submittedName>
</protein>
<sequence>MNHSTVPVKNGTVHKLELDSRGGKADTWHTDISIIEDYPKASI</sequence>
<dbReference type="AlphaFoldDB" id="A0AAW6UMR5"/>
<feature type="region of interest" description="Disordered" evidence="1">
    <location>
        <begin position="1"/>
        <end position="24"/>
    </location>
</feature>
<dbReference type="EMBL" id="JASKNE010000001">
    <property type="protein sequence ID" value="MDK1682953.1"/>
    <property type="molecule type" value="Genomic_DNA"/>
</dbReference>
<evidence type="ECO:0000313" key="3">
    <source>
        <dbReference type="Proteomes" id="UP001241935"/>
    </source>
</evidence>
<name>A0AAW6UMR5_9GAMM</name>
<gene>
    <name evidence="2" type="ORF">QOR41_03695</name>
</gene>
<dbReference type="Proteomes" id="UP001241935">
    <property type="component" value="Unassembled WGS sequence"/>
</dbReference>
<evidence type="ECO:0000256" key="1">
    <source>
        <dbReference type="SAM" id="MobiDB-lite"/>
    </source>
</evidence>
<evidence type="ECO:0000313" key="2">
    <source>
        <dbReference type="EMBL" id="MDK1682953.1"/>
    </source>
</evidence>
<feature type="compositionally biased region" description="Basic and acidic residues" evidence="1">
    <location>
        <begin position="14"/>
        <end position="24"/>
    </location>
</feature>
<comment type="caution">
    <text evidence="2">The sequence shown here is derived from an EMBL/GenBank/DDBJ whole genome shotgun (WGS) entry which is preliminary data.</text>
</comment>
<reference evidence="2" key="1">
    <citation type="submission" date="2023-04" db="EMBL/GenBank/DDBJ databases">
        <title>The environmental microbiomes in feedlot watering bowls are a reservoir of florfenicol resistance for bovine respiratory disease pathogens.</title>
        <authorList>
            <person name="Kos D.W."/>
            <person name="Ruzzini A.C."/>
            <person name="Schreiner B."/>
            <person name="Jelinski M.D."/>
        </authorList>
    </citation>
    <scope>NUCLEOTIDE SEQUENCE</scope>
    <source>
        <strain evidence="2">WB3</strain>
    </source>
</reference>
<proteinExistence type="predicted"/>
<dbReference type="RefSeq" id="WP_284066403.1">
    <property type="nucleotide sequence ID" value="NZ_JASKNE010000001.1"/>
</dbReference>
<accession>A0AAW6UMR5</accession>